<dbReference type="GO" id="GO:0016567">
    <property type="term" value="P:protein ubiquitination"/>
    <property type="evidence" value="ECO:0007669"/>
    <property type="project" value="UniProtKB-UniPathway"/>
</dbReference>
<dbReference type="Gene3D" id="3.30.40.10">
    <property type="entry name" value="Zinc/RING finger domain, C3HC4 (zinc finger)"/>
    <property type="match status" value="1"/>
</dbReference>
<dbReference type="InterPro" id="IPR045210">
    <property type="entry name" value="RING-Ubox_PUB"/>
</dbReference>
<dbReference type="eggNOG" id="KOG0167">
    <property type="taxonomic scope" value="Eukaryota"/>
</dbReference>
<comment type="pathway">
    <text evidence="2">Protein modification; protein ubiquitination.</text>
</comment>
<proteinExistence type="predicted"/>
<evidence type="ECO:0000256" key="4">
    <source>
        <dbReference type="ARBA" id="ARBA00022679"/>
    </source>
</evidence>
<dbReference type="PROSITE" id="PS51698">
    <property type="entry name" value="U_BOX"/>
    <property type="match status" value="1"/>
</dbReference>
<evidence type="ECO:0000256" key="2">
    <source>
        <dbReference type="ARBA" id="ARBA00004906"/>
    </source>
</evidence>
<organism evidence="6 7">
    <name type="scientific">Amborella trichopoda</name>
    <dbReference type="NCBI Taxonomy" id="13333"/>
    <lineage>
        <taxon>Eukaryota</taxon>
        <taxon>Viridiplantae</taxon>
        <taxon>Streptophyta</taxon>
        <taxon>Embryophyta</taxon>
        <taxon>Tracheophyta</taxon>
        <taxon>Spermatophyta</taxon>
        <taxon>Magnoliopsida</taxon>
        <taxon>Amborellales</taxon>
        <taxon>Amborellaceae</taxon>
        <taxon>Amborella</taxon>
    </lineage>
</organism>
<keyword evidence="7" id="KW-1185">Reference proteome</keyword>
<name>W1P7E0_AMBTC</name>
<dbReference type="SUPFAM" id="SSF57850">
    <property type="entry name" value="RING/U-box"/>
    <property type="match status" value="1"/>
</dbReference>
<dbReference type="SUPFAM" id="SSF48371">
    <property type="entry name" value="ARM repeat"/>
    <property type="match status" value="2"/>
</dbReference>
<evidence type="ECO:0000259" key="5">
    <source>
        <dbReference type="PROSITE" id="PS51698"/>
    </source>
</evidence>
<accession>W1P7E0</accession>
<evidence type="ECO:0000313" key="7">
    <source>
        <dbReference type="Proteomes" id="UP000017836"/>
    </source>
</evidence>
<dbReference type="InterPro" id="IPR003613">
    <property type="entry name" value="Ubox_domain"/>
</dbReference>
<dbReference type="SMART" id="SM00504">
    <property type="entry name" value="Ubox"/>
    <property type="match status" value="1"/>
</dbReference>
<dbReference type="OrthoDB" id="10064100at2759"/>
<dbReference type="InterPro" id="IPR016024">
    <property type="entry name" value="ARM-type_fold"/>
</dbReference>
<dbReference type="KEGG" id="atr:18433978"/>
<dbReference type="Gene3D" id="1.25.10.10">
    <property type="entry name" value="Leucine-rich Repeat Variant"/>
    <property type="match status" value="3"/>
</dbReference>
<dbReference type="InterPro" id="IPR013083">
    <property type="entry name" value="Znf_RING/FYVE/PHD"/>
</dbReference>
<dbReference type="EMBL" id="KI393980">
    <property type="protein sequence ID" value="ERN05792.1"/>
    <property type="molecule type" value="Genomic_DNA"/>
</dbReference>
<dbReference type="InterPro" id="IPR052608">
    <property type="entry name" value="U-box_domain_protein"/>
</dbReference>
<dbReference type="Gramene" id="ERN05792">
    <property type="protein sequence ID" value="ERN05792"/>
    <property type="gene ID" value="AMTR_s00006p00256300"/>
</dbReference>
<keyword evidence="4" id="KW-0808">Transferase</keyword>
<evidence type="ECO:0000256" key="1">
    <source>
        <dbReference type="ARBA" id="ARBA00000900"/>
    </source>
</evidence>
<dbReference type="HOGENOM" id="CLU_004912_0_0_1"/>
<dbReference type="PANTHER" id="PTHR45958">
    <property type="entry name" value="RING-TYPE E3 UBIQUITIN TRANSFERASE"/>
    <property type="match status" value="1"/>
</dbReference>
<reference evidence="7" key="1">
    <citation type="journal article" date="2013" name="Science">
        <title>The Amborella genome and the evolution of flowering plants.</title>
        <authorList>
            <consortium name="Amborella Genome Project"/>
        </authorList>
    </citation>
    <scope>NUCLEOTIDE SEQUENCE [LARGE SCALE GENOMIC DNA]</scope>
</reference>
<dbReference type="EC" id="2.3.2.27" evidence="3"/>
<evidence type="ECO:0000313" key="6">
    <source>
        <dbReference type="EMBL" id="ERN05792.1"/>
    </source>
</evidence>
<comment type="catalytic activity">
    <reaction evidence="1">
        <text>S-ubiquitinyl-[E2 ubiquitin-conjugating enzyme]-L-cysteine + [acceptor protein]-L-lysine = [E2 ubiquitin-conjugating enzyme]-L-cysteine + N(6)-ubiquitinyl-[acceptor protein]-L-lysine.</text>
        <dbReference type="EC" id="2.3.2.27"/>
    </reaction>
</comment>
<sequence length="1021" mass="115512">MFSLLVELPIDEDTAPNLTESLLISILEVQELVLSTVLEQENFMQFACYLERTNPILMELNEAQRMPGDVTQILRSLSRDVDLAKALVEKCKTETHLDSETRPEQIIKQLERVVKSMGHNLSQIPSSSFQDHDYPELAVRSLSRDMRNTIFQVTKVDSKASKYGEPNSNTKEIKLEDPIELNHSNLTNKGACLERQGDDIRLIDFLSNMNLRGQANDDDGNATMRTLPQVADYIEPLYETFFCPLTKKIMEDPVTIESGQTYERSAIIEWLKEFEDDSNPPICPVTRIELKSTSFATNTSLKSTIKEWKERNEASRIKLARAALSLASSECMIIEAMKDLQNLCRKREHNKHQIRNVGMIPPIAEFLKYDDKIVRCEALDTLRILAEDDEANKEIIAQTKAIPSTVKIMSSNFPQERHAALSFLLELSKSESLCEKIGSVTGGILLLITLKYNQSTDAIAAEKADTTLRNLEKCSTNIRLMTENGLPEPLLNHLVEGSERIQMEMVSYLGDIDLENKSKEYVANRAANVLLELVNNPNSLTRKAALRALIKISSHHPNGDILIKAGILPLMAKEILTEQSDSESTNFKEESAAVLVNILESGFNFESIGVTPQGHTMVSNYVIYPIIQMLQTSKPEVNKYLIRILLCLIQSPKATNTIVSMIRETESTYTLIELIDYEHEELTIASTNLLLFLSKHMGHIIADSLCKTEGQPGKLVKILDTRRVTEKQSVTANFLASLPHENLTLSLALTHNNIFPIITHRIHEIQKGDARTSRFVNSYIEGLVGILVGFTFILKDFHVLSFVREYNLIDVFKELLTRTNSDEILIQSLVGLEKLSLETVYLSKEPQKTRRSNNIFKPKCCIISDEDIEMCPIHRGVCSSKTTFCLLEAEALEGVLACLDHENVRVVEAALSTICTLIDERVNVQRSVDILIAHNVVEHVLNVLREHRYEEARQNIFRVVERLLENGFHNIWVNDMSRDRVLISSLVTAFHHGRSNSTRVVVERILKYLNKMPSFSSQVVL</sequence>
<dbReference type="GO" id="GO:0061630">
    <property type="term" value="F:ubiquitin protein ligase activity"/>
    <property type="evidence" value="ECO:0007669"/>
    <property type="project" value="UniProtKB-EC"/>
</dbReference>
<dbReference type="Pfam" id="PF04564">
    <property type="entry name" value="U-box"/>
    <property type="match status" value="1"/>
</dbReference>
<dbReference type="OMA" id="NEPMNSK"/>
<dbReference type="InterPro" id="IPR000225">
    <property type="entry name" value="Armadillo"/>
</dbReference>
<dbReference type="Proteomes" id="UP000017836">
    <property type="component" value="Unassembled WGS sequence"/>
</dbReference>
<protein>
    <recommendedName>
        <fullName evidence="3">RING-type E3 ubiquitin transferase</fullName>
        <ecNumber evidence="3">2.3.2.27</ecNumber>
    </recommendedName>
</protein>
<dbReference type="SMART" id="SM00185">
    <property type="entry name" value="ARM"/>
    <property type="match status" value="5"/>
</dbReference>
<dbReference type="UniPathway" id="UPA00143"/>
<dbReference type="CDD" id="cd16664">
    <property type="entry name" value="RING-Ubox_PUB"/>
    <property type="match status" value="1"/>
</dbReference>
<dbReference type="PANTHER" id="PTHR45958:SF4">
    <property type="entry name" value="U-BOX DOMAIN-CONTAINING PROTEIN 42-RELATED"/>
    <property type="match status" value="1"/>
</dbReference>
<gene>
    <name evidence="6" type="ORF">AMTR_s00006p00256300</name>
</gene>
<evidence type="ECO:0000256" key="3">
    <source>
        <dbReference type="ARBA" id="ARBA00012483"/>
    </source>
</evidence>
<feature type="domain" description="U-box" evidence="5">
    <location>
        <begin position="236"/>
        <end position="315"/>
    </location>
</feature>
<dbReference type="AlphaFoldDB" id="W1P7E0"/>
<dbReference type="InterPro" id="IPR011989">
    <property type="entry name" value="ARM-like"/>
</dbReference>